<evidence type="ECO:0000313" key="1">
    <source>
        <dbReference type="EMBL" id="CBX97552.1"/>
    </source>
</evidence>
<dbReference type="HOGENOM" id="CLU_2527885_0_0_1"/>
<keyword evidence="2" id="KW-1185">Reference proteome</keyword>
<gene>
    <name evidence="1" type="ORF">LEMA_uP089610.1</name>
</gene>
<reference evidence="2" key="1">
    <citation type="journal article" date="2011" name="Nat. Commun.">
        <title>Effector diversification within compartments of the Leptosphaeria maculans genome affected by Repeat-Induced Point mutations.</title>
        <authorList>
            <person name="Rouxel T."/>
            <person name="Grandaubert J."/>
            <person name="Hane J.K."/>
            <person name="Hoede C."/>
            <person name="van de Wouw A.P."/>
            <person name="Couloux A."/>
            <person name="Dominguez V."/>
            <person name="Anthouard V."/>
            <person name="Bally P."/>
            <person name="Bourras S."/>
            <person name="Cozijnsen A.J."/>
            <person name="Ciuffetti L.M."/>
            <person name="Degrave A."/>
            <person name="Dilmaghani A."/>
            <person name="Duret L."/>
            <person name="Fudal I."/>
            <person name="Goodwin S.B."/>
            <person name="Gout L."/>
            <person name="Glaser N."/>
            <person name="Linglin J."/>
            <person name="Kema G.H.J."/>
            <person name="Lapalu N."/>
            <person name="Lawrence C.B."/>
            <person name="May K."/>
            <person name="Meyer M."/>
            <person name="Ollivier B."/>
            <person name="Poulain J."/>
            <person name="Schoch C.L."/>
            <person name="Simon A."/>
            <person name="Spatafora J.W."/>
            <person name="Stachowiak A."/>
            <person name="Turgeon B.G."/>
            <person name="Tyler B.M."/>
            <person name="Vincent D."/>
            <person name="Weissenbach J."/>
            <person name="Amselem J."/>
            <person name="Quesneville H."/>
            <person name="Oliver R.P."/>
            <person name="Wincker P."/>
            <person name="Balesdent M.-H."/>
            <person name="Howlett B.J."/>
        </authorList>
    </citation>
    <scope>NUCLEOTIDE SEQUENCE [LARGE SCALE GENOMIC DNA]</scope>
    <source>
        <strain evidence="2">JN3 / isolate v23.1.3 / race Av1-4-5-6-7-8</strain>
    </source>
</reference>
<organism evidence="2">
    <name type="scientific">Leptosphaeria maculans (strain JN3 / isolate v23.1.3 / race Av1-4-5-6-7-8)</name>
    <name type="common">Blackleg fungus</name>
    <name type="synonym">Phoma lingam</name>
    <dbReference type="NCBI Taxonomy" id="985895"/>
    <lineage>
        <taxon>Eukaryota</taxon>
        <taxon>Fungi</taxon>
        <taxon>Dikarya</taxon>
        <taxon>Ascomycota</taxon>
        <taxon>Pezizomycotina</taxon>
        <taxon>Dothideomycetes</taxon>
        <taxon>Pleosporomycetidae</taxon>
        <taxon>Pleosporales</taxon>
        <taxon>Pleosporineae</taxon>
        <taxon>Leptosphaeriaceae</taxon>
        <taxon>Plenodomus</taxon>
        <taxon>Plenodomus lingam/Leptosphaeria maculans species complex</taxon>
    </lineage>
</organism>
<proteinExistence type="predicted"/>
<dbReference type="AlphaFoldDB" id="E5A2B7"/>
<sequence>MGKHGQDAKSFYEVHVTEPGLLHLSQSLGQRVFEVLLPRYQYNATVYNIKLADWKTGKLDNSRLFCRRSQSSHGCTGSDDPATE</sequence>
<protein>
    <submittedName>
        <fullName evidence="1">Predicted protein</fullName>
    </submittedName>
</protein>
<name>E5A2B7_LEPMJ</name>
<dbReference type="InParanoid" id="E5A2B7"/>
<dbReference type="EMBL" id="FP929132">
    <property type="protein sequence ID" value="CBX97552.1"/>
    <property type="molecule type" value="Genomic_DNA"/>
</dbReference>
<evidence type="ECO:0000313" key="2">
    <source>
        <dbReference type="Proteomes" id="UP000002668"/>
    </source>
</evidence>
<dbReference type="VEuPathDB" id="FungiDB:LEMA_uP089610.1"/>
<accession>E5A2B7</accession>
<dbReference type="Proteomes" id="UP000002668">
    <property type="component" value="Genome"/>
</dbReference>